<dbReference type="InterPro" id="IPR013105">
    <property type="entry name" value="TPR_2"/>
</dbReference>
<evidence type="ECO:0000259" key="6">
    <source>
        <dbReference type="PROSITE" id="PS50059"/>
    </source>
</evidence>
<dbReference type="Gene3D" id="3.10.50.40">
    <property type="match status" value="1"/>
</dbReference>
<dbReference type="GO" id="GO:0003755">
    <property type="term" value="F:peptidyl-prolyl cis-trans isomerase activity"/>
    <property type="evidence" value="ECO:0007669"/>
    <property type="project" value="UniProtKB-KW"/>
</dbReference>
<protein>
    <recommendedName>
        <fullName evidence="4">peptidylprolyl isomerase</fullName>
        <ecNumber evidence="4">5.2.1.8</ecNumber>
    </recommendedName>
</protein>
<dbReference type="SUPFAM" id="SSF54534">
    <property type="entry name" value="FKBP-like"/>
    <property type="match status" value="1"/>
</dbReference>
<dbReference type="InterPro" id="IPR001179">
    <property type="entry name" value="PPIase_FKBP_dom"/>
</dbReference>
<dbReference type="InterPro" id="IPR019734">
    <property type="entry name" value="TPR_rpt"/>
</dbReference>
<dbReference type="Gene3D" id="1.25.40.10">
    <property type="entry name" value="Tetratricopeptide repeat domain"/>
    <property type="match status" value="1"/>
</dbReference>
<evidence type="ECO:0000256" key="5">
    <source>
        <dbReference type="PROSITE-ProRule" id="PRU00339"/>
    </source>
</evidence>
<comment type="similarity">
    <text evidence="1">Belongs to the FKBP6 family.</text>
</comment>
<evidence type="ECO:0000313" key="7">
    <source>
        <dbReference type="EMBL" id="CAD7244912.1"/>
    </source>
</evidence>
<dbReference type="SMART" id="SM00028">
    <property type="entry name" value="TPR"/>
    <property type="match status" value="2"/>
</dbReference>
<evidence type="ECO:0000256" key="3">
    <source>
        <dbReference type="ARBA" id="ARBA00022803"/>
    </source>
</evidence>
<dbReference type="AlphaFoldDB" id="A0A7R8X6X7"/>
<dbReference type="PROSITE" id="PS50005">
    <property type="entry name" value="TPR"/>
    <property type="match status" value="1"/>
</dbReference>
<dbReference type="Proteomes" id="UP000677054">
    <property type="component" value="Unassembled WGS sequence"/>
</dbReference>
<dbReference type="InterPro" id="IPR046357">
    <property type="entry name" value="PPIase_dom_sf"/>
</dbReference>
<dbReference type="EC" id="5.2.1.8" evidence="4"/>
<evidence type="ECO:0000256" key="2">
    <source>
        <dbReference type="ARBA" id="ARBA00022737"/>
    </source>
</evidence>
<keyword evidence="2" id="KW-0677">Repeat</keyword>
<feature type="domain" description="PPIase FKBP-type" evidence="6">
    <location>
        <begin position="95"/>
        <end position="190"/>
    </location>
</feature>
<reference evidence="7" key="1">
    <citation type="submission" date="2020-11" db="EMBL/GenBank/DDBJ databases">
        <authorList>
            <person name="Tran Van P."/>
        </authorList>
    </citation>
    <scope>NUCLEOTIDE SEQUENCE</scope>
</reference>
<evidence type="ECO:0000256" key="4">
    <source>
        <dbReference type="PROSITE-ProRule" id="PRU00277"/>
    </source>
</evidence>
<dbReference type="GO" id="GO:0007283">
    <property type="term" value="P:spermatogenesis"/>
    <property type="evidence" value="ECO:0007669"/>
    <property type="project" value="TreeGrafter"/>
</dbReference>
<comment type="catalytic activity">
    <reaction evidence="4">
        <text>[protein]-peptidylproline (omega=180) = [protein]-peptidylproline (omega=0)</text>
        <dbReference type="Rhea" id="RHEA:16237"/>
        <dbReference type="Rhea" id="RHEA-COMP:10747"/>
        <dbReference type="Rhea" id="RHEA-COMP:10748"/>
        <dbReference type="ChEBI" id="CHEBI:83833"/>
        <dbReference type="ChEBI" id="CHEBI:83834"/>
        <dbReference type="EC" id="5.2.1.8"/>
    </reaction>
</comment>
<dbReference type="PANTHER" id="PTHR46674">
    <property type="entry name" value="INACTIVE PEPTIDYL-PROLYL CIS-TRANS ISOMERASE FKBP6"/>
    <property type="match status" value="1"/>
</dbReference>
<dbReference type="OrthoDB" id="8116123at2759"/>
<dbReference type="EMBL" id="CAJPEV010000738">
    <property type="protein sequence ID" value="CAG0888074.1"/>
    <property type="molecule type" value="Genomic_DNA"/>
</dbReference>
<dbReference type="InterPro" id="IPR042282">
    <property type="entry name" value="FKBP6/shu"/>
</dbReference>
<dbReference type="GO" id="GO:0034587">
    <property type="term" value="P:piRNA processing"/>
    <property type="evidence" value="ECO:0007669"/>
    <property type="project" value="TreeGrafter"/>
</dbReference>
<keyword evidence="3 5" id="KW-0802">TPR repeat</keyword>
<gene>
    <name evidence="7" type="ORF">DSTB1V02_LOCUS4795</name>
</gene>
<dbReference type="Pfam" id="PF07719">
    <property type="entry name" value="TPR_2"/>
    <property type="match status" value="1"/>
</dbReference>
<name>A0A7R8X6X7_9CRUS</name>
<proteinExistence type="inferred from homology"/>
<dbReference type="PANTHER" id="PTHR46674:SF1">
    <property type="entry name" value="INACTIVE PEPTIDYL-PROLYL CIS-TRANS ISOMERASE FKBP6"/>
    <property type="match status" value="1"/>
</dbReference>
<dbReference type="Pfam" id="PF00254">
    <property type="entry name" value="FKBP_C"/>
    <property type="match status" value="1"/>
</dbReference>
<evidence type="ECO:0000256" key="1">
    <source>
        <dbReference type="ARBA" id="ARBA00009648"/>
    </source>
</evidence>
<dbReference type="SUPFAM" id="SSF48452">
    <property type="entry name" value="TPR-like"/>
    <property type="match status" value="1"/>
</dbReference>
<keyword evidence="8" id="KW-1185">Reference proteome</keyword>
<dbReference type="EMBL" id="LR900255">
    <property type="protein sequence ID" value="CAD7244912.1"/>
    <property type="molecule type" value="Genomic_DNA"/>
</dbReference>
<dbReference type="InterPro" id="IPR011990">
    <property type="entry name" value="TPR-like_helical_dom_sf"/>
</dbReference>
<keyword evidence="4" id="KW-0413">Isomerase</keyword>
<dbReference type="GO" id="GO:0051879">
    <property type="term" value="F:Hsp90 protein binding"/>
    <property type="evidence" value="ECO:0007669"/>
    <property type="project" value="TreeGrafter"/>
</dbReference>
<keyword evidence="4" id="KW-0697">Rotamase</keyword>
<sequence length="464" mass="53041">MATSSEADLVAEDTGHRLRLTLECGEREEDGAAAEDPTLPFDINQDSIREMMSEKGKTFTLPEGIPSMTDDAFSYREMLKKDVVQEGHGDIVPNGAFVFIKYSAYYEGQDEPYDSSYLRNEVRKFRLGTGAVLPGIDFAVRTMRLEEHAKFLIQPPYMYQCLTRFASGSHDSRIKIDEPALFKMELCDYIANQTAAEVAAMTRVERQNAKFSLVHKAAEEEKVSGSRSFKHGDYIKAVKRYKRAMMFMDDVHLKSDEDEEKHKDLSVLLHLNLALCYLRLDRAKLSRQEAQSALELAPQNPKALYRLGQAYMAERNYPKSRECLLKAKELRPYCKDTADALQRLELEEKQHMKEEKRFCSRIFKPEKACPISIDEEENVGARDLKQVIDENPDFAGISQEFMQLVSQQLSDFIGEKEMKELPLPPRFNDCQVAFVAQAAISLGLKVKFFKVPDSNMHKLKIVKP</sequence>
<accession>A0A7R8X6X7</accession>
<organism evidence="7">
    <name type="scientific">Darwinula stevensoni</name>
    <dbReference type="NCBI Taxonomy" id="69355"/>
    <lineage>
        <taxon>Eukaryota</taxon>
        <taxon>Metazoa</taxon>
        <taxon>Ecdysozoa</taxon>
        <taxon>Arthropoda</taxon>
        <taxon>Crustacea</taxon>
        <taxon>Oligostraca</taxon>
        <taxon>Ostracoda</taxon>
        <taxon>Podocopa</taxon>
        <taxon>Podocopida</taxon>
        <taxon>Darwinulocopina</taxon>
        <taxon>Darwinuloidea</taxon>
        <taxon>Darwinulidae</taxon>
        <taxon>Darwinula</taxon>
    </lineage>
</organism>
<dbReference type="GO" id="GO:0005737">
    <property type="term" value="C:cytoplasm"/>
    <property type="evidence" value="ECO:0007669"/>
    <property type="project" value="TreeGrafter"/>
</dbReference>
<feature type="repeat" description="TPR" evidence="5">
    <location>
        <begin position="301"/>
        <end position="334"/>
    </location>
</feature>
<evidence type="ECO:0000313" key="8">
    <source>
        <dbReference type="Proteomes" id="UP000677054"/>
    </source>
</evidence>
<dbReference type="PROSITE" id="PS50059">
    <property type="entry name" value="FKBP_PPIASE"/>
    <property type="match status" value="1"/>
</dbReference>